<keyword evidence="4" id="KW-1185">Reference proteome</keyword>
<dbReference type="EMBL" id="JAZEWV010000051">
    <property type="protein sequence ID" value="MEE4546703.1"/>
    <property type="molecule type" value="Genomic_DNA"/>
</dbReference>
<keyword evidence="1" id="KW-0472">Membrane</keyword>
<protein>
    <submittedName>
        <fullName evidence="3">Rv3654c family TadE-like protein</fullName>
    </submittedName>
</protein>
<accession>A0ABU7PLY1</accession>
<keyword evidence="1" id="KW-0812">Transmembrane</keyword>
<dbReference type="NCBIfam" id="TIGR03816">
    <property type="entry name" value="tadE_like_DECH"/>
    <property type="match status" value="1"/>
</dbReference>
<dbReference type="Proteomes" id="UP001344658">
    <property type="component" value="Unassembled WGS sequence"/>
</dbReference>
<sequence length="114" mass="11136">MRGDRGSATVWSLGLTAVLLAVFTAVLLMDQAVVARHRAGAAADLAALAAADHALDGEAAACRLAVRVASAQGATVLGCTLSGEVADVVAGVGDARVRSRAGPPGPAGPAPLAR</sequence>
<proteinExistence type="predicted"/>
<evidence type="ECO:0000256" key="1">
    <source>
        <dbReference type="SAM" id="Phobius"/>
    </source>
</evidence>
<evidence type="ECO:0000313" key="4">
    <source>
        <dbReference type="Proteomes" id="UP001344658"/>
    </source>
</evidence>
<reference evidence="3 4" key="1">
    <citation type="submission" date="2023-12" db="EMBL/GenBank/DDBJ databases">
        <title>Streptomyces sp. V4-01.</title>
        <authorList>
            <person name="Somphong A."/>
            <person name="Phongsopitanun W."/>
        </authorList>
    </citation>
    <scope>NUCLEOTIDE SEQUENCE [LARGE SCALE GENOMIC DNA]</scope>
    <source>
        <strain evidence="3 4">V4-01</strain>
    </source>
</reference>
<gene>
    <name evidence="3" type="ORF">V2S66_32655</name>
</gene>
<evidence type="ECO:0000313" key="3">
    <source>
        <dbReference type="EMBL" id="MEE4546703.1"/>
    </source>
</evidence>
<organism evidence="3 4">
    <name type="scientific">Actinacidiphila polyblastidii</name>
    <dbReference type="NCBI Taxonomy" id="3110430"/>
    <lineage>
        <taxon>Bacteria</taxon>
        <taxon>Bacillati</taxon>
        <taxon>Actinomycetota</taxon>
        <taxon>Actinomycetes</taxon>
        <taxon>Kitasatosporales</taxon>
        <taxon>Streptomycetaceae</taxon>
        <taxon>Actinacidiphila</taxon>
    </lineage>
</organism>
<feature type="transmembrane region" description="Helical" evidence="1">
    <location>
        <begin position="6"/>
        <end position="28"/>
    </location>
</feature>
<dbReference type="InterPro" id="IPR021202">
    <property type="entry name" value="Rv3654c-like"/>
</dbReference>
<dbReference type="RefSeq" id="WP_330800423.1">
    <property type="nucleotide sequence ID" value="NZ_JAZEWV010000051.1"/>
</dbReference>
<comment type="caution">
    <text evidence="3">The sequence shown here is derived from an EMBL/GenBank/DDBJ whole genome shotgun (WGS) entry which is preliminary data.</text>
</comment>
<name>A0ABU7PLY1_9ACTN</name>
<dbReference type="Pfam" id="PF13400">
    <property type="entry name" value="Tad"/>
    <property type="match status" value="1"/>
</dbReference>
<feature type="domain" description="Putative Flp pilus-assembly TadG-like N-terminal" evidence="2">
    <location>
        <begin position="6"/>
        <end position="52"/>
    </location>
</feature>
<dbReference type="InterPro" id="IPR028087">
    <property type="entry name" value="Tad_N"/>
</dbReference>
<keyword evidence="1" id="KW-1133">Transmembrane helix</keyword>
<evidence type="ECO:0000259" key="2">
    <source>
        <dbReference type="Pfam" id="PF13400"/>
    </source>
</evidence>